<dbReference type="KEGG" id="bgh:BDBG_04722"/>
<proteinExistence type="predicted"/>
<feature type="compositionally biased region" description="Basic residues" evidence="1">
    <location>
        <begin position="1"/>
        <end position="10"/>
    </location>
</feature>
<gene>
    <name evidence="2" type="ORF">BDBG_04722</name>
</gene>
<name>A0A179UM70_BLAGS</name>
<feature type="region of interest" description="Disordered" evidence="1">
    <location>
        <begin position="1"/>
        <end position="27"/>
    </location>
</feature>
<protein>
    <submittedName>
        <fullName evidence="2">Uncharacterized protein</fullName>
    </submittedName>
</protein>
<dbReference type="Proteomes" id="UP000002038">
    <property type="component" value="Unassembled WGS sequence"/>
</dbReference>
<feature type="compositionally biased region" description="Polar residues" evidence="1">
    <location>
        <begin position="46"/>
        <end position="62"/>
    </location>
</feature>
<sequence length="98" mass="11186">MSNRIARTRKIKETETGSVDSRGGSGTMDTEKMIVLTWENKMASKVQHSGDQQQVDSTSSTRPLRHSFGNRQLISRSRNLYRIWRSHTLHQIQVGSTL</sequence>
<dbReference type="EMBL" id="GG657456">
    <property type="protein sequence ID" value="OAT09175.1"/>
    <property type="molecule type" value="Genomic_DNA"/>
</dbReference>
<dbReference type="RefSeq" id="XP_031578686.1">
    <property type="nucleotide sequence ID" value="XM_031721807.1"/>
</dbReference>
<accession>A0A179UM70</accession>
<dbReference type="GeneID" id="8504395"/>
<dbReference type="VEuPathDB" id="FungiDB:BDBG_04722"/>
<feature type="region of interest" description="Disordered" evidence="1">
    <location>
        <begin position="45"/>
        <end position="70"/>
    </location>
</feature>
<organism evidence="2 3">
    <name type="scientific">Blastomyces gilchristii (strain SLH14081)</name>
    <name type="common">Blastomyces dermatitidis</name>
    <dbReference type="NCBI Taxonomy" id="559298"/>
    <lineage>
        <taxon>Eukaryota</taxon>
        <taxon>Fungi</taxon>
        <taxon>Dikarya</taxon>
        <taxon>Ascomycota</taxon>
        <taxon>Pezizomycotina</taxon>
        <taxon>Eurotiomycetes</taxon>
        <taxon>Eurotiomycetidae</taxon>
        <taxon>Onygenales</taxon>
        <taxon>Ajellomycetaceae</taxon>
        <taxon>Blastomyces</taxon>
    </lineage>
</organism>
<evidence type="ECO:0000313" key="3">
    <source>
        <dbReference type="Proteomes" id="UP000002038"/>
    </source>
</evidence>
<keyword evidence="3" id="KW-1185">Reference proteome</keyword>
<evidence type="ECO:0000313" key="2">
    <source>
        <dbReference type="EMBL" id="OAT09175.1"/>
    </source>
</evidence>
<dbReference type="OrthoDB" id="4190814at2759"/>
<reference evidence="3" key="1">
    <citation type="journal article" date="2015" name="PLoS Genet.">
        <title>The dynamic genome and transcriptome of the human fungal pathogen Blastomyces and close relative Emmonsia.</title>
        <authorList>
            <person name="Munoz J.F."/>
            <person name="Gauthier G.M."/>
            <person name="Desjardins C.A."/>
            <person name="Gallo J.E."/>
            <person name="Holder J."/>
            <person name="Sullivan T.D."/>
            <person name="Marty A.J."/>
            <person name="Carmen J.C."/>
            <person name="Chen Z."/>
            <person name="Ding L."/>
            <person name="Gujja S."/>
            <person name="Magrini V."/>
            <person name="Misas E."/>
            <person name="Mitreva M."/>
            <person name="Priest M."/>
            <person name="Saif S."/>
            <person name="Whiston E.A."/>
            <person name="Young S."/>
            <person name="Zeng Q."/>
            <person name="Goldman W.E."/>
            <person name="Mardis E.R."/>
            <person name="Taylor J.W."/>
            <person name="McEwen J.G."/>
            <person name="Clay O.K."/>
            <person name="Klein B.S."/>
            <person name="Cuomo C.A."/>
        </authorList>
    </citation>
    <scope>NUCLEOTIDE SEQUENCE [LARGE SCALE GENOMIC DNA]</scope>
    <source>
        <strain evidence="3">SLH14081</strain>
    </source>
</reference>
<evidence type="ECO:0000256" key="1">
    <source>
        <dbReference type="SAM" id="MobiDB-lite"/>
    </source>
</evidence>
<dbReference type="AlphaFoldDB" id="A0A179UM70"/>